<dbReference type="AlphaFoldDB" id="A0A2S0HU70"/>
<organism evidence="1 2">
    <name type="scientific">Pukyongia salina</name>
    <dbReference type="NCBI Taxonomy" id="2094025"/>
    <lineage>
        <taxon>Bacteria</taxon>
        <taxon>Pseudomonadati</taxon>
        <taxon>Bacteroidota</taxon>
        <taxon>Flavobacteriia</taxon>
        <taxon>Flavobacteriales</taxon>
        <taxon>Flavobacteriaceae</taxon>
        <taxon>Pukyongia</taxon>
    </lineage>
</organism>
<dbReference type="EMBL" id="CP027062">
    <property type="protein sequence ID" value="AVI50231.1"/>
    <property type="molecule type" value="Genomic_DNA"/>
</dbReference>
<dbReference type="Proteomes" id="UP000238442">
    <property type="component" value="Chromosome"/>
</dbReference>
<dbReference type="PANTHER" id="PTHR36452:SF1">
    <property type="entry name" value="DUF2461 DOMAIN-CONTAINING PROTEIN"/>
    <property type="match status" value="1"/>
</dbReference>
<keyword evidence="2" id="KW-1185">Reference proteome</keyword>
<proteinExistence type="predicted"/>
<evidence type="ECO:0000313" key="1">
    <source>
        <dbReference type="EMBL" id="AVI50231.1"/>
    </source>
</evidence>
<dbReference type="PANTHER" id="PTHR36452">
    <property type="entry name" value="CHROMOSOME 12, WHOLE GENOME SHOTGUN SEQUENCE"/>
    <property type="match status" value="1"/>
</dbReference>
<sequence length="218" mass="25865">MDFKILYEFLENLQQNNSKEWMDANRREYYQVRDAYIAWLDEMNEIFASIDDDYFDTPGRKAINRINNNLMFHPNRPVYKDHFGAGLDQRSKQGDFYIELGVNQSFVGGGYWHPSSGILRSIREAIDYNGEEFKKIINKKSFKDIFGEMVDDNPLKTAPKGYTTDHPHIDLLRRRSFAVVHYIDRKEVIAASFKQRLIEIYREMLPFRRYLNQAVTVK</sequence>
<evidence type="ECO:0000313" key="2">
    <source>
        <dbReference type="Proteomes" id="UP000238442"/>
    </source>
</evidence>
<dbReference type="InterPro" id="IPR012808">
    <property type="entry name" value="CHP02453"/>
</dbReference>
<accession>A0A2S0HU70</accession>
<name>A0A2S0HU70_9FLAO</name>
<gene>
    <name evidence="1" type="ORF">C5O00_03215</name>
</gene>
<reference evidence="1 2" key="1">
    <citation type="submission" date="2018-02" db="EMBL/GenBank/DDBJ databases">
        <title>Genomic analysis of the strain RR4-38 isolated from a seawater recirculating aquaculture system.</title>
        <authorList>
            <person name="Kim Y.-S."/>
            <person name="Jang Y.H."/>
            <person name="Kim K.-H."/>
        </authorList>
    </citation>
    <scope>NUCLEOTIDE SEQUENCE [LARGE SCALE GENOMIC DNA]</scope>
    <source>
        <strain evidence="1 2">RR4-38</strain>
    </source>
</reference>
<dbReference type="NCBIfam" id="TIGR02453">
    <property type="entry name" value="TIGR02453 family protein"/>
    <property type="match status" value="1"/>
</dbReference>
<dbReference type="InterPro" id="IPR015996">
    <property type="entry name" value="UCP028451"/>
</dbReference>
<dbReference type="OrthoDB" id="9794241at2"/>
<dbReference type="Pfam" id="PF09365">
    <property type="entry name" value="DUF2461"/>
    <property type="match status" value="1"/>
</dbReference>
<dbReference type="RefSeq" id="WP_105214893.1">
    <property type="nucleotide sequence ID" value="NZ_CP027062.1"/>
</dbReference>
<dbReference type="PIRSF" id="PIRSF028451">
    <property type="entry name" value="UCP028451"/>
    <property type="match status" value="1"/>
</dbReference>
<dbReference type="KEGG" id="aue:C5O00_03215"/>
<protein>
    <submittedName>
        <fullName evidence="1">TIGR02453 family protein</fullName>
    </submittedName>
</protein>